<comment type="caution">
    <text evidence="12">The sequence shown here is derived from an EMBL/GenBank/DDBJ whole genome shotgun (WGS) entry which is preliminary data.</text>
</comment>
<dbReference type="Proteomes" id="UP000800235">
    <property type="component" value="Unassembled WGS sequence"/>
</dbReference>
<evidence type="ECO:0000256" key="1">
    <source>
        <dbReference type="ARBA" id="ARBA00004123"/>
    </source>
</evidence>
<gene>
    <name evidence="9" type="primary">MED16</name>
    <name evidence="12" type="ORF">EJ08DRAFT_235033</name>
</gene>
<keyword evidence="6 9" id="KW-0804">Transcription</keyword>
<comment type="subcellular location">
    <subcellularLocation>
        <location evidence="1 9">Nucleus</location>
    </subcellularLocation>
</comment>
<dbReference type="AlphaFoldDB" id="A0A9P4NRS7"/>
<evidence type="ECO:0000259" key="11">
    <source>
        <dbReference type="Pfam" id="PF20719"/>
    </source>
</evidence>
<feature type="domain" description="Mediator complex subunit 16 C-terminal" evidence="11">
    <location>
        <begin position="839"/>
        <end position="932"/>
    </location>
</feature>
<dbReference type="Pfam" id="PF20719">
    <property type="entry name" value="Med16_C"/>
    <property type="match status" value="1"/>
</dbReference>
<dbReference type="GO" id="GO:0045893">
    <property type="term" value="P:positive regulation of DNA-templated transcription"/>
    <property type="evidence" value="ECO:0007669"/>
    <property type="project" value="TreeGrafter"/>
</dbReference>
<evidence type="ECO:0000256" key="5">
    <source>
        <dbReference type="ARBA" id="ARBA00023159"/>
    </source>
</evidence>
<reference evidence="12" key="1">
    <citation type="journal article" date="2020" name="Stud. Mycol.">
        <title>101 Dothideomycetes genomes: a test case for predicting lifestyles and emergence of pathogens.</title>
        <authorList>
            <person name="Haridas S."/>
            <person name="Albert R."/>
            <person name="Binder M."/>
            <person name="Bloem J."/>
            <person name="Labutti K."/>
            <person name="Salamov A."/>
            <person name="Andreopoulos B."/>
            <person name="Baker S."/>
            <person name="Barry K."/>
            <person name="Bills G."/>
            <person name="Bluhm B."/>
            <person name="Cannon C."/>
            <person name="Castanera R."/>
            <person name="Culley D."/>
            <person name="Daum C."/>
            <person name="Ezra D."/>
            <person name="Gonzalez J."/>
            <person name="Henrissat B."/>
            <person name="Kuo A."/>
            <person name="Liang C."/>
            <person name="Lipzen A."/>
            <person name="Lutzoni F."/>
            <person name="Magnuson J."/>
            <person name="Mondo S."/>
            <person name="Nolan M."/>
            <person name="Ohm R."/>
            <person name="Pangilinan J."/>
            <person name="Park H.-J."/>
            <person name="Ramirez L."/>
            <person name="Alfaro M."/>
            <person name="Sun H."/>
            <person name="Tritt A."/>
            <person name="Yoshinaga Y."/>
            <person name="Zwiers L.-H."/>
            <person name="Turgeon B."/>
            <person name="Goodwin S."/>
            <person name="Spatafora J."/>
            <person name="Crous P."/>
            <person name="Grigoriev I."/>
        </authorList>
    </citation>
    <scope>NUCLEOTIDE SEQUENCE</scope>
    <source>
        <strain evidence="12">CBS 130266</strain>
    </source>
</reference>
<sequence>MPLMMEVQEDQYMDDDMGDLFGESEEVPLTPAPVIKGLPLRLDELASTYCCQKIAWSRMGCLASISKDGRSVDIYTFVRDTKTGNWNLSKAIPIWPLFDEMHHVVHISWSYMGTELAMVGSSGRIVIYTNASALGSMSRARQHANDLDDDLSALVGLHWFHIFPHIQKSPIVWSASRSGDDWNIKVSSQDSYGPHNPVEGKSALICLSKSGALRLLYQQRDGSWLETATELEDSSSAIESSFTHASFAPDVDNSLLLVAHQLSGSLRLFRIQVNWNSAANQDDGQPVEYSFSSPTLEVSALLEEDSCLPTNTLAFDQHNSVDATLVAHNSYQLTSLELLPNPPEFGKESSHGLATIMAVFTVLPPPPIIFDSIDPSVLLPDTTKQYQRATSVISRWNLIKGAQNKLPPCFEHLSVKKKSTTAIAPRHCIRLERLPDISCSSAILSSISLRNNTMFAFSMSDGNTYFRYRDTMDIVIQDGNDDEVHTLPQSGFSFPRIDPPSLCTALSPNACVVAFVKPDGVVKLESMKYDFDSLTEIPKDDPKEASLAAVIALQHAYSCMQYRSSDDLLSILPTKLSETMTHSILSNATKFLSVTNFDYVSDEGQKHLQMLYKNHFLFKCLSIQNILGSLDNKGAKKLSARLAWITINLRLVSVTVSMGMRSDQNLKAELALSYVGLVRWSLDLFIYLLQEMFRFYYEIKHKAAEGQAGLEEDREWIHNYIRQHHSPALIVLLSSIPRMLLRLMFRPLRSGQYHSANGIKTSLPLEHKLAFGKLLGIFQTTPVTCQPFEQYLQDVDSLVKSCYKSLSLPERSLIEKNMLLTATIPDILMPVVTAMLTTKMDALMSQQDPGKIHGHDVLWLGLTDDKRMKAFLERQRVDVIRKLPLRVGARMRRCTRCGSVMEDIQAQVGHGGVQQEWVSKNQKTCVCFASWAVVAEGT</sequence>
<dbReference type="PANTHER" id="PTHR13224:SF6">
    <property type="entry name" value="MEDIATOR OF RNA POLYMERASE II TRANSCRIPTION SUBUNIT 16"/>
    <property type="match status" value="1"/>
</dbReference>
<dbReference type="EMBL" id="MU007038">
    <property type="protein sequence ID" value="KAF2430482.1"/>
    <property type="molecule type" value="Genomic_DNA"/>
</dbReference>
<evidence type="ECO:0000256" key="3">
    <source>
        <dbReference type="ARBA" id="ARBA00019614"/>
    </source>
</evidence>
<keyword evidence="5 9" id="KW-0010">Activator</keyword>
<accession>A0A9P4NRS7</accession>
<evidence type="ECO:0000256" key="9">
    <source>
        <dbReference type="RuleBase" id="RU364149"/>
    </source>
</evidence>
<evidence type="ECO:0000256" key="8">
    <source>
        <dbReference type="ARBA" id="ARBA00032015"/>
    </source>
</evidence>
<evidence type="ECO:0000256" key="7">
    <source>
        <dbReference type="ARBA" id="ARBA00023242"/>
    </source>
</evidence>
<comment type="similarity">
    <text evidence="2 9">Belongs to the Mediator complex subunit 16 family.</text>
</comment>
<dbReference type="PANTHER" id="PTHR13224">
    <property type="entry name" value="THYROID HORMONE RECEPTOR-ASSOCIATED PROTEIN-RELATED"/>
    <property type="match status" value="1"/>
</dbReference>
<evidence type="ECO:0000256" key="6">
    <source>
        <dbReference type="ARBA" id="ARBA00023163"/>
    </source>
</evidence>
<feature type="domain" description="Mediator complex subunit Med16 N-terminal" evidence="10">
    <location>
        <begin position="144"/>
        <end position="497"/>
    </location>
</feature>
<organism evidence="12 13">
    <name type="scientific">Tothia fuscella</name>
    <dbReference type="NCBI Taxonomy" id="1048955"/>
    <lineage>
        <taxon>Eukaryota</taxon>
        <taxon>Fungi</taxon>
        <taxon>Dikarya</taxon>
        <taxon>Ascomycota</taxon>
        <taxon>Pezizomycotina</taxon>
        <taxon>Dothideomycetes</taxon>
        <taxon>Pleosporomycetidae</taxon>
        <taxon>Venturiales</taxon>
        <taxon>Cylindrosympodiaceae</taxon>
        <taxon>Tothia</taxon>
    </lineage>
</organism>
<evidence type="ECO:0000313" key="12">
    <source>
        <dbReference type="EMBL" id="KAF2430482.1"/>
    </source>
</evidence>
<proteinExistence type="inferred from homology"/>
<dbReference type="InterPro" id="IPR048338">
    <property type="entry name" value="Mediator_Med16"/>
</dbReference>
<evidence type="ECO:0000256" key="4">
    <source>
        <dbReference type="ARBA" id="ARBA00023015"/>
    </source>
</evidence>
<dbReference type="GO" id="GO:0016592">
    <property type="term" value="C:mediator complex"/>
    <property type="evidence" value="ECO:0007669"/>
    <property type="project" value="InterPro"/>
</dbReference>
<comment type="subunit">
    <text evidence="9">Component of the Mediator complex.</text>
</comment>
<dbReference type="InterPro" id="IPR021665">
    <property type="entry name" value="Mediator_Med16_N"/>
</dbReference>
<evidence type="ECO:0000259" key="10">
    <source>
        <dbReference type="Pfam" id="PF11635"/>
    </source>
</evidence>
<dbReference type="OrthoDB" id="4139168at2759"/>
<dbReference type="Pfam" id="PF11635">
    <property type="entry name" value="Med16_N"/>
    <property type="match status" value="1"/>
</dbReference>
<dbReference type="InterPro" id="IPR048339">
    <property type="entry name" value="Mediator_Med16_C"/>
</dbReference>
<keyword evidence="7 9" id="KW-0539">Nucleus</keyword>
<comment type="function">
    <text evidence="9">Component of the Mediator complex, a coactivator involved in the regulated transcription of nearly all RNA polymerase II-dependent genes. Mediator functions as a bridge to convey information from gene-specific regulatory proteins to the basal RNA polymerase II transcription machinery. Mediator is recruited to promoters by direct interactions with regulatory proteins and serves as a scaffold for the assembly of a functional preinitiation complex with RNA polymerase II and the general transcription factors.</text>
</comment>
<evidence type="ECO:0000256" key="2">
    <source>
        <dbReference type="ARBA" id="ARBA00006543"/>
    </source>
</evidence>
<name>A0A9P4NRS7_9PEZI</name>
<evidence type="ECO:0000313" key="13">
    <source>
        <dbReference type="Proteomes" id="UP000800235"/>
    </source>
</evidence>
<keyword evidence="13" id="KW-1185">Reference proteome</keyword>
<keyword evidence="4 9" id="KW-0805">Transcription regulation</keyword>
<protein>
    <recommendedName>
        <fullName evidence="3 9">Mediator of RNA polymerase II transcription subunit 16</fullName>
    </recommendedName>
    <alternativeName>
        <fullName evidence="8 9">Mediator complex subunit 16</fullName>
    </alternativeName>
</protein>